<accession>A0A480AWC5</accession>
<sequence>MSTSAPLRRILRLAGLAGLPLALGACAYLPALPSLQSGESFLGVVTPYRMDIVQGNVVTQELAARVQPGMTRAQVRDILGSPMLTDPFHADRWDYIFTIRRQGTPPQRRDVVAFFKEDKLERLEAKDLPTERDFVAAISRPLKGQRTQPIALTDEQIKALPKPPAAAPEPTVPMGAVRSYPPLEP</sequence>
<keyword evidence="2 4" id="KW-0472">Membrane</keyword>
<evidence type="ECO:0000313" key="8">
    <source>
        <dbReference type="Proteomes" id="UP000301751"/>
    </source>
</evidence>
<evidence type="ECO:0000256" key="1">
    <source>
        <dbReference type="ARBA" id="ARBA00022729"/>
    </source>
</evidence>
<dbReference type="GO" id="GO:0043165">
    <property type="term" value="P:Gram-negative-bacterium-type cell outer membrane assembly"/>
    <property type="evidence" value="ECO:0007669"/>
    <property type="project" value="UniProtKB-UniRule"/>
</dbReference>
<keyword evidence="8" id="KW-1185">Reference proteome</keyword>
<gene>
    <name evidence="4" type="primary">bamE</name>
    <name evidence="7" type="ORF">AQPW35_48750</name>
</gene>
<evidence type="ECO:0000259" key="6">
    <source>
        <dbReference type="Pfam" id="PF04355"/>
    </source>
</evidence>
<dbReference type="RefSeq" id="WP_228027293.1">
    <property type="nucleotide sequence ID" value="NZ_BJCL01000020.1"/>
</dbReference>
<comment type="similarity">
    <text evidence="4">Belongs to the BamE family.</text>
</comment>
<dbReference type="GO" id="GO:1990063">
    <property type="term" value="C:Bam protein complex"/>
    <property type="evidence" value="ECO:0007669"/>
    <property type="project" value="TreeGrafter"/>
</dbReference>
<comment type="subunit">
    <text evidence="4">Part of the Bam complex.</text>
</comment>
<dbReference type="AlphaFoldDB" id="A0A480AWC5"/>
<comment type="caution">
    <text evidence="7">The sequence shown here is derived from an EMBL/GenBank/DDBJ whole genome shotgun (WGS) entry which is preliminary data.</text>
</comment>
<comment type="function">
    <text evidence="4">Part of the outer membrane protein assembly complex, which is involved in assembly and insertion of beta-barrel proteins into the outer membrane.</text>
</comment>
<evidence type="ECO:0000256" key="4">
    <source>
        <dbReference type="HAMAP-Rule" id="MF_00925"/>
    </source>
</evidence>
<feature type="compositionally biased region" description="Pro residues" evidence="5">
    <location>
        <begin position="161"/>
        <end position="171"/>
    </location>
</feature>
<feature type="domain" description="Outer membrane protein assembly factor BamE" evidence="6">
    <location>
        <begin position="55"/>
        <end position="122"/>
    </location>
</feature>
<comment type="subcellular location">
    <subcellularLocation>
        <location evidence="4">Cell outer membrane</location>
    </subcellularLocation>
</comment>
<dbReference type="GO" id="GO:0051205">
    <property type="term" value="P:protein insertion into membrane"/>
    <property type="evidence" value="ECO:0007669"/>
    <property type="project" value="UniProtKB-UniRule"/>
</dbReference>
<dbReference type="EMBL" id="BJCL01000020">
    <property type="protein sequence ID" value="GCL65794.1"/>
    <property type="molecule type" value="Genomic_DNA"/>
</dbReference>
<dbReference type="InterPro" id="IPR007450">
    <property type="entry name" value="BamE_dom"/>
</dbReference>
<dbReference type="HAMAP" id="MF_00925">
    <property type="entry name" value="OM_assembly_BamE"/>
    <property type="match status" value="1"/>
</dbReference>
<protein>
    <recommendedName>
        <fullName evidence="4">Outer membrane protein assembly factor BamE</fullName>
    </recommendedName>
</protein>
<dbReference type="PANTHER" id="PTHR37482:SF1">
    <property type="entry name" value="OUTER MEMBRANE PROTEIN ASSEMBLY FACTOR BAME"/>
    <property type="match status" value="1"/>
</dbReference>
<evidence type="ECO:0000256" key="2">
    <source>
        <dbReference type="ARBA" id="ARBA00023136"/>
    </source>
</evidence>
<evidence type="ECO:0000256" key="3">
    <source>
        <dbReference type="ARBA" id="ARBA00023237"/>
    </source>
</evidence>
<feature type="region of interest" description="Disordered" evidence="5">
    <location>
        <begin position="161"/>
        <end position="185"/>
    </location>
</feature>
<dbReference type="PANTHER" id="PTHR37482">
    <property type="entry name" value="OUTER MEMBRANE PROTEIN ASSEMBLY FACTOR BAME"/>
    <property type="match status" value="1"/>
</dbReference>
<dbReference type="InterPro" id="IPR037873">
    <property type="entry name" value="BamE-like"/>
</dbReference>
<reference evidence="8" key="1">
    <citation type="submission" date="2019-03" db="EMBL/GenBank/DDBJ databases">
        <title>Aquabacterium pictum sp.nov., the first bacteriochlorophyll a-containing freshwater bacterium in the genus Aquabacterium of the class Betaproteobacteria.</title>
        <authorList>
            <person name="Hirose S."/>
            <person name="Tank M."/>
            <person name="Hara E."/>
            <person name="Tamaki H."/>
            <person name="Takaichi S."/>
            <person name="Haruta S."/>
            <person name="Hanada S."/>
        </authorList>
    </citation>
    <scope>NUCLEOTIDE SEQUENCE [LARGE SCALE GENOMIC DNA]</scope>
    <source>
        <strain evidence="8">W35</strain>
    </source>
</reference>
<organism evidence="7 8">
    <name type="scientific">Pseudaquabacterium pictum</name>
    <dbReference type="NCBI Taxonomy" id="2315236"/>
    <lineage>
        <taxon>Bacteria</taxon>
        <taxon>Pseudomonadati</taxon>
        <taxon>Pseudomonadota</taxon>
        <taxon>Betaproteobacteria</taxon>
        <taxon>Burkholderiales</taxon>
        <taxon>Sphaerotilaceae</taxon>
        <taxon>Pseudaquabacterium</taxon>
    </lineage>
</organism>
<dbReference type="Pfam" id="PF04355">
    <property type="entry name" value="BamE"/>
    <property type="match status" value="1"/>
</dbReference>
<dbReference type="InterPro" id="IPR026592">
    <property type="entry name" value="BamE"/>
</dbReference>
<dbReference type="Gene3D" id="3.30.1450.10">
    <property type="match status" value="1"/>
</dbReference>
<proteinExistence type="inferred from homology"/>
<dbReference type="Proteomes" id="UP000301751">
    <property type="component" value="Unassembled WGS sequence"/>
</dbReference>
<keyword evidence="1 4" id="KW-0732">Signal</keyword>
<evidence type="ECO:0000313" key="7">
    <source>
        <dbReference type="EMBL" id="GCL65794.1"/>
    </source>
</evidence>
<dbReference type="GO" id="GO:0030674">
    <property type="term" value="F:protein-macromolecule adaptor activity"/>
    <property type="evidence" value="ECO:0007669"/>
    <property type="project" value="TreeGrafter"/>
</dbReference>
<evidence type="ECO:0000256" key="5">
    <source>
        <dbReference type="SAM" id="MobiDB-lite"/>
    </source>
</evidence>
<name>A0A480AWC5_9BURK</name>
<keyword evidence="3 4" id="KW-0998">Cell outer membrane</keyword>